<evidence type="ECO:0000313" key="3">
    <source>
        <dbReference type="Proteomes" id="UP000231057"/>
    </source>
</evidence>
<evidence type="ECO:0000256" key="1">
    <source>
        <dbReference type="SAM" id="SignalP"/>
    </source>
</evidence>
<keyword evidence="1" id="KW-0732">Signal</keyword>
<dbReference type="AlphaFoldDB" id="A0A2D2Q483"/>
<dbReference type="RefSeq" id="WP_099799680.1">
    <property type="nucleotide sequence ID" value="NZ_CP018092.1"/>
</dbReference>
<gene>
    <name evidence="2" type="ORF">BRW62_12075</name>
</gene>
<dbReference type="EMBL" id="CP018092">
    <property type="protein sequence ID" value="ATS19344.1"/>
    <property type="molecule type" value="Genomic_DNA"/>
</dbReference>
<dbReference type="Proteomes" id="UP000231057">
    <property type="component" value="Chromosome"/>
</dbReference>
<reference evidence="2 3" key="1">
    <citation type="submission" date="2016-11" db="EMBL/GenBank/DDBJ databases">
        <title>Complete genome sequence of thermophilic cyanobacteria strain Synechococcus sp. PCC6715.</title>
        <authorList>
            <person name="Tang J."/>
            <person name="Daroch M."/>
            <person name="Liang Y."/>
            <person name="Jiang D."/>
            <person name="Shah M."/>
        </authorList>
    </citation>
    <scope>NUCLEOTIDE SEQUENCE [LARGE SCALE GENOMIC DNA]</scope>
    <source>
        <strain evidence="2 3">PCC 6715</strain>
    </source>
</reference>
<feature type="signal peptide" evidence="1">
    <location>
        <begin position="1"/>
        <end position="23"/>
    </location>
</feature>
<reference evidence="3" key="2">
    <citation type="journal article" date="2022" name="Front. Microbiol.">
        <title>Comparative Genomic Analysis Revealed Distinct Molecular Components and Organization of CO2-Concentrating Mechanism in Thermophilic Cyanobacteria.</title>
        <authorList>
            <person name="Tang J."/>
            <person name="Zhou H."/>
            <person name="Yao D."/>
            <person name="Riaz S."/>
            <person name="You D."/>
            <person name="Klepacz-Smolka A."/>
            <person name="Daroch M."/>
        </authorList>
    </citation>
    <scope>NUCLEOTIDE SEQUENCE [LARGE SCALE GENOMIC DNA]</scope>
    <source>
        <strain evidence="3">PCC 6715</strain>
    </source>
</reference>
<name>A0A2D2Q483_PARLV</name>
<sequence>MLHHRSLWAGLLCAVGTFLPASALGQIIPDPNGTGTHVTQTGQQFDISGGTFSGNGQNLFHIG</sequence>
<dbReference type="KEGG" id="slw:BRW62_12075"/>
<evidence type="ECO:0000313" key="2">
    <source>
        <dbReference type="EMBL" id="ATS19344.1"/>
    </source>
</evidence>
<keyword evidence="3" id="KW-1185">Reference proteome</keyword>
<evidence type="ECO:0008006" key="4">
    <source>
        <dbReference type="Google" id="ProtNLM"/>
    </source>
</evidence>
<feature type="chain" id="PRO_5013877810" description="Filamentous hemagglutinin N-terminal domain-containing protein" evidence="1">
    <location>
        <begin position="24"/>
        <end position="63"/>
    </location>
</feature>
<accession>A0A2D2Q483</accession>
<proteinExistence type="predicted"/>
<protein>
    <recommendedName>
        <fullName evidence="4">Filamentous hemagglutinin N-terminal domain-containing protein</fullName>
    </recommendedName>
</protein>
<organism evidence="2 3">
    <name type="scientific">Parathermosynechococcus lividus PCC 6715</name>
    <dbReference type="NCBI Taxonomy" id="1917166"/>
    <lineage>
        <taxon>Bacteria</taxon>
        <taxon>Bacillati</taxon>
        <taxon>Cyanobacteriota</taxon>
        <taxon>Cyanophyceae</taxon>
        <taxon>Acaryochloridales</taxon>
        <taxon>Thermosynechococcaceae</taxon>
        <taxon>Parathermosynechococcus</taxon>
    </lineage>
</organism>